<dbReference type="OrthoDB" id="20689at2759"/>
<dbReference type="InterPro" id="IPR009000">
    <property type="entry name" value="Transl_B-barrel_sf"/>
</dbReference>
<dbReference type="GO" id="GO:0005737">
    <property type="term" value="C:cytoplasm"/>
    <property type="evidence" value="ECO:0007669"/>
    <property type="project" value="TreeGrafter"/>
</dbReference>
<dbReference type="GO" id="GO:0006355">
    <property type="term" value="P:regulation of DNA-templated transcription"/>
    <property type="evidence" value="ECO:0007669"/>
    <property type="project" value="InterPro"/>
</dbReference>
<dbReference type="InterPro" id="IPR003650">
    <property type="entry name" value="Orange_dom"/>
</dbReference>
<name>A0A0V1BE32_TRISP</name>
<dbReference type="PANTHER" id="PTHR24210">
    <property type="entry name" value="LIM DOMAIN-CONTAINING PROTEIN"/>
    <property type="match status" value="1"/>
</dbReference>
<dbReference type="CDD" id="cd09335">
    <property type="entry name" value="LIM5_PINCH"/>
    <property type="match status" value="1"/>
</dbReference>
<evidence type="ECO:0000313" key="16">
    <source>
        <dbReference type="EMBL" id="KRY35280.1"/>
    </source>
</evidence>
<dbReference type="CDD" id="cd09332">
    <property type="entry name" value="LIM2_PINCH"/>
    <property type="match status" value="1"/>
</dbReference>
<dbReference type="GO" id="GO:1990904">
    <property type="term" value="C:ribonucleoprotein complex"/>
    <property type="evidence" value="ECO:0007669"/>
    <property type="project" value="UniProtKB-KW"/>
</dbReference>
<dbReference type="PROSITE" id="PS00478">
    <property type="entry name" value="LIM_DOMAIN_1"/>
    <property type="match status" value="2"/>
</dbReference>
<dbReference type="InterPro" id="IPR011598">
    <property type="entry name" value="bHLH_dom"/>
</dbReference>
<dbReference type="EMBL" id="JYDH01000055">
    <property type="protein sequence ID" value="KRY35280.1"/>
    <property type="molecule type" value="Genomic_DNA"/>
</dbReference>
<evidence type="ECO:0000256" key="9">
    <source>
        <dbReference type="ARBA" id="ARBA00023274"/>
    </source>
</evidence>
<dbReference type="InterPro" id="IPR018266">
    <property type="entry name" value="Ribosomal_eL33_CS"/>
</dbReference>
<dbReference type="GO" id="GO:0046872">
    <property type="term" value="F:metal ion binding"/>
    <property type="evidence" value="ECO:0007669"/>
    <property type="project" value="UniProtKB-KW"/>
</dbReference>
<dbReference type="SUPFAM" id="SSF158457">
    <property type="entry name" value="Orange domain-like"/>
    <property type="match status" value="1"/>
</dbReference>
<proteinExistence type="inferred from homology"/>
<feature type="domain" description="LIM zinc-binding" evidence="13">
    <location>
        <begin position="207"/>
        <end position="266"/>
    </location>
</feature>
<evidence type="ECO:0000256" key="8">
    <source>
        <dbReference type="ARBA" id="ARBA00023038"/>
    </source>
</evidence>
<evidence type="ECO:0000259" key="15">
    <source>
        <dbReference type="PROSITE" id="PS51054"/>
    </source>
</evidence>
<comment type="caution">
    <text evidence="16">The sequence shown here is derived from an EMBL/GenBank/DDBJ whole genome shotgun (WGS) entry which is preliminary data.</text>
</comment>
<dbReference type="AlphaFoldDB" id="A0A0V1BE32"/>
<dbReference type="SMART" id="SM00353">
    <property type="entry name" value="HLH"/>
    <property type="match status" value="1"/>
</dbReference>
<dbReference type="GO" id="GO:0046983">
    <property type="term" value="F:protein dimerization activity"/>
    <property type="evidence" value="ECO:0007669"/>
    <property type="project" value="InterPro"/>
</dbReference>
<evidence type="ECO:0000256" key="7">
    <source>
        <dbReference type="ARBA" id="ARBA00022980"/>
    </source>
</evidence>
<feature type="domain" description="BHLH" evidence="14">
    <location>
        <begin position="793"/>
        <end position="848"/>
    </location>
</feature>
<dbReference type="GO" id="GO:0005925">
    <property type="term" value="C:focal adhesion"/>
    <property type="evidence" value="ECO:0007669"/>
    <property type="project" value="TreeGrafter"/>
</dbReference>
<feature type="domain" description="LIM zinc-binding" evidence="13">
    <location>
        <begin position="389"/>
        <end position="448"/>
    </location>
</feature>
<evidence type="ECO:0000256" key="2">
    <source>
        <dbReference type="ARBA" id="ARBA00009269"/>
    </source>
</evidence>
<evidence type="ECO:0000256" key="10">
    <source>
        <dbReference type="ARBA" id="ARBA00035228"/>
    </source>
</evidence>
<dbReference type="STRING" id="6334.A0A0V1BE32"/>
<dbReference type="GO" id="GO:0003677">
    <property type="term" value="F:DNA binding"/>
    <property type="evidence" value="ECO:0007669"/>
    <property type="project" value="InterPro"/>
</dbReference>
<evidence type="ECO:0000256" key="6">
    <source>
        <dbReference type="ARBA" id="ARBA00022949"/>
    </source>
</evidence>
<dbReference type="CDD" id="cd09333">
    <property type="entry name" value="LIM3_PINCH"/>
    <property type="match status" value="1"/>
</dbReference>
<evidence type="ECO:0000256" key="1">
    <source>
        <dbReference type="ARBA" id="ARBA00004282"/>
    </source>
</evidence>
<dbReference type="SMART" id="SM00511">
    <property type="entry name" value="ORANGE"/>
    <property type="match status" value="1"/>
</dbReference>
<dbReference type="GO" id="GO:0005840">
    <property type="term" value="C:ribosome"/>
    <property type="evidence" value="ECO:0007669"/>
    <property type="project" value="UniProtKB-KW"/>
</dbReference>
<evidence type="ECO:0000256" key="5">
    <source>
        <dbReference type="ARBA" id="ARBA00022833"/>
    </source>
</evidence>
<feature type="domain" description="LIM zinc-binding" evidence="13">
    <location>
        <begin position="329"/>
        <end position="388"/>
    </location>
</feature>
<feature type="domain" description="Orange" evidence="15">
    <location>
        <begin position="871"/>
        <end position="903"/>
    </location>
</feature>
<dbReference type="CDD" id="cd09331">
    <property type="entry name" value="LIM1_PINCH"/>
    <property type="match status" value="1"/>
</dbReference>
<dbReference type="InterPro" id="IPR017351">
    <property type="entry name" value="PINCH-1-4-like"/>
</dbReference>
<evidence type="ECO:0000313" key="17">
    <source>
        <dbReference type="Proteomes" id="UP000054776"/>
    </source>
</evidence>
<dbReference type="GO" id="GO:0003735">
    <property type="term" value="F:structural constituent of ribosome"/>
    <property type="evidence" value="ECO:0007669"/>
    <property type="project" value="InterPro"/>
</dbReference>
<gene>
    <name evidence="16" type="primary">unc-97</name>
    <name evidence="16" type="ORF">T01_8310</name>
</gene>
<dbReference type="FunFam" id="2.10.110.10:FF:000094">
    <property type="entry name" value="LIM domain-containing protein"/>
    <property type="match status" value="1"/>
</dbReference>
<keyword evidence="17" id="KW-1185">Reference proteome</keyword>
<dbReference type="Gene3D" id="2.40.10.190">
    <property type="entry name" value="translation elongation factor selb, chain A, domain 4"/>
    <property type="match status" value="1"/>
</dbReference>
<dbReference type="InterPro" id="IPR047944">
    <property type="entry name" value="LIMS1/2-like_LIM1"/>
</dbReference>
<dbReference type="SUPFAM" id="SSF47459">
    <property type="entry name" value="HLH, helix-loop-helix DNA-binding domain"/>
    <property type="match status" value="1"/>
</dbReference>
<dbReference type="eggNOG" id="KOG0887">
    <property type="taxonomic scope" value="Eukaryota"/>
</dbReference>
<dbReference type="Gene3D" id="2.10.110.10">
    <property type="entry name" value="Cysteine Rich Protein"/>
    <property type="match status" value="5"/>
</dbReference>
<dbReference type="InterPro" id="IPR001780">
    <property type="entry name" value="Ribosomal_eL33"/>
</dbReference>
<evidence type="ECO:0000259" key="13">
    <source>
        <dbReference type="PROSITE" id="PS50023"/>
    </source>
</evidence>
<evidence type="ECO:0000259" key="14">
    <source>
        <dbReference type="PROSITE" id="PS50888"/>
    </source>
</evidence>
<organism evidence="16 17">
    <name type="scientific">Trichinella spiralis</name>
    <name type="common">Trichina worm</name>
    <dbReference type="NCBI Taxonomy" id="6334"/>
    <lineage>
        <taxon>Eukaryota</taxon>
        <taxon>Metazoa</taxon>
        <taxon>Ecdysozoa</taxon>
        <taxon>Nematoda</taxon>
        <taxon>Enoplea</taxon>
        <taxon>Dorylaimia</taxon>
        <taxon>Trichinellida</taxon>
        <taxon>Trichinellidae</taxon>
        <taxon>Trichinella</taxon>
    </lineage>
</organism>
<dbReference type="PROSITE" id="PS50023">
    <property type="entry name" value="LIM_DOMAIN_2"/>
    <property type="match status" value="3"/>
</dbReference>
<accession>A0A0V1BE32</accession>
<dbReference type="InterPro" id="IPR001781">
    <property type="entry name" value="Znf_LIM"/>
</dbReference>
<evidence type="ECO:0000256" key="4">
    <source>
        <dbReference type="ARBA" id="ARBA00022737"/>
    </source>
</evidence>
<dbReference type="eggNOG" id="KOG2272">
    <property type="taxonomic scope" value="Eukaryota"/>
</dbReference>
<keyword evidence="7" id="KW-0689">Ribosomal protein</keyword>
<dbReference type="GO" id="GO:0005911">
    <property type="term" value="C:cell-cell junction"/>
    <property type="evidence" value="ECO:0007669"/>
    <property type="project" value="TreeGrafter"/>
</dbReference>
<dbReference type="GO" id="GO:0006412">
    <property type="term" value="P:translation"/>
    <property type="evidence" value="ECO:0007669"/>
    <property type="project" value="InterPro"/>
</dbReference>
<dbReference type="FunFam" id="2.40.10.190:FF:000001">
    <property type="entry name" value="60S ribosomal protein L35a"/>
    <property type="match status" value="1"/>
</dbReference>
<keyword evidence="3 12" id="KW-0479">Metal-binding</keyword>
<dbReference type="Pfam" id="PF00412">
    <property type="entry name" value="LIM"/>
    <property type="match status" value="5"/>
</dbReference>
<sequence length="1012" mass="116338">MNMRTITKYQRVSAGGCIERCRRSECFPCPVCFTSASQSDELVFKMRTYFYIYCEICLKLNSIAHTYQMMFKWYLRINFVTARLRLQEQLRFRLNTEICFQLTSAMKDKDDLNMDNNAADVAVEQTTCTPMLSNILCFGCGEGFALNEQIVNCEKEVWHQRCFQSLLYKTIVHCSCAQCFRPFPDGIFFEFESRKYCEHDFHVLYAPYCAKCGNFIDGRVIKAMNCNWHPQCFRCHTCNLELADIGFLRNAGRALCRECNLKEKESGTGKYVCHKCRGVIDEGHIKFRGEVYHPYHFTCNRCGNELTSDAREVKGNLYCLRCHDIMGIPICGACRRPIEDRVITALGKHWHVEHFVCAKCEKPFLGSRHYEKRGLAYCETHFHKLFGNVCFKCGHVITADAFQALRKAWCVKCFACSLCDKKLDEKTKFYELDMKPVCKRCYDRLPDDMKKRLRRHFCSFLFEEATCSISLLLKMSSEETLEKMDVEKPVEAPKKMKSKIRKKKKKQRLYVRAIFTGYRRSQRNQREHTALLKLENVYNNKDARFYVGKKCAYVYKGKNKRKIPGRKKWTKARAIWGKVTRPHGSSGMVRAKFKRNLPPQAMGNRIRVHESTIHVAWVKRHRRLLRWCGAAASLIKYSTDSGHLLLFNTGRRRVGGRGFGYCTGVVGCMSVGSIHIYNRIYPTKKRLTTIRWRSLFSRSRDPAIPATPQIIHAAMGDQLELSVAFNTGVSGQEDNRRSPCKSNLDDIGNISNEEYAKTPFDNDFGNSTGNRRRRRGNLPWAVNQCPSILLDYAVRNALTAYEKRRRDKINNCLAELRLLVPAAIEKQGTQKLEKAEILQLTVEYLRLLHSTGVDSAVMEKHRFAADYHMMGFRECANEVARYLTSVETLDIQDPLRIRLINHLQCYGAQLASTKNSEFHNHNNGSNVYSSNNNNNQTSTAFQWSAPPMANAPYASNGFSSTDVNSLSKAYNSFTVLPSSNAYQSIGIIPSTAFRSAATAYSGKTLHLRFVLF</sequence>
<dbReference type="FunFam" id="2.10.110.10:FF:000017">
    <property type="entry name" value="Lim and senescent cell antigen-like-containing"/>
    <property type="match status" value="1"/>
</dbReference>
<dbReference type="CDD" id="cd09334">
    <property type="entry name" value="LIM4_PINCH"/>
    <property type="match status" value="1"/>
</dbReference>
<dbReference type="FunFam" id="2.10.110.10:FF:000011">
    <property type="entry name" value="Lim and senescent cell antigen-like-containing"/>
    <property type="match status" value="1"/>
</dbReference>
<dbReference type="Gene3D" id="6.10.250.980">
    <property type="match status" value="1"/>
</dbReference>
<dbReference type="GO" id="GO:0098609">
    <property type="term" value="P:cell-cell adhesion"/>
    <property type="evidence" value="ECO:0007669"/>
    <property type="project" value="TreeGrafter"/>
</dbReference>
<keyword evidence="5 12" id="KW-0862">Zinc</keyword>
<dbReference type="GO" id="GO:2001046">
    <property type="term" value="P:positive regulation of integrin-mediated signaling pathway"/>
    <property type="evidence" value="ECO:0007669"/>
    <property type="project" value="TreeGrafter"/>
</dbReference>
<dbReference type="Pfam" id="PF00010">
    <property type="entry name" value="HLH"/>
    <property type="match status" value="1"/>
</dbReference>
<dbReference type="Pfam" id="PF07527">
    <property type="entry name" value="Hairy_orange"/>
    <property type="match status" value="1"/>
</dbReference>
<reference evidence="16 17" key="1">
    <citation type="submission" date="2015-01" db="EMBL/GenBank/DDBJ databases">
        <title>Evolution of Trichinella species and genotypes.</title>
        <authorList>
            <person name="Korhonen P.K."/>
            <person name="Edoardo P."/>
            <person name="Giuseppe L.R."/>
            <person name="Gasser R.B."/>
        </authorList>
    </citation>
    <scope>NUCLEOTIDE SEQUENCE [LARGE SCALE GENOMIC DNA]</scope>
    <source>
        <strain evidence="16">ISS3</strain>
    </source>
</reference>
<evidence type="ECO:0000256" key="11">
    <source>
        <dbReference type="ARBA" id="ARBA00035530"/>
    </source>
</evidence>
<dbReference type="InterPro" id="IPR038661">
    <property type="entry name" value="Ribosomal_eL33_sf"/>
</dbReference>
<keyword evidence="8 12" id="KW-0440">LIM domain</keyword>
<keyword evidence="6" id="KW-0965">Cell junction</keyword>
<dbReference type="Pfam" id="PF01247">
    <property type="entry name" value="Ribosomal_L35Ae"/>
    <property type="match status" value="1"/>
</dbReference>
<dbReference type="InterPro" id="IPR036638">
    <property type="entry name" value="HLH_DNA-bd_sf"/>
</dbReference>
<dbReference type="HAMAP" id="MF_00573">
    <property type="entry name" value="Ribosomal_eL33"/>
    <property type="match status" value="1"/>
</dbReference>
<comment type="subcellular location">
    <subcellularLocation>
        <location evidence="1">Cell junction</location>
    </subcellularLocation>
</comment>
<dbReference type="Gene3D" id="4.10.280.10">
    <property type="entry name" value="Helix-loop-helix DNA-binding domain"/>
    <property type="match status" value="1"/>
</dbReference>
<evidence type="ECO:0000256" key="3">
    <source>
        <dbReference type="ARBA" id="ARBA00022723"/>
    </source>
</evidence>
<dbReference type="SMART" id="SM00132">
    <property type="entry name" value="LIM"/>
    <property type="match status" value="5"/>
</dbReference>
<dbReference type="PANTHER" id="PTHR24210:SF0">
    <property type="entry name" value="LIM DOMAIN-CONTAINING PROTEIN"/>
    <property type="match status" value="1"/>
</dbReference>
<dbReference type="PROSITE" id="PS51054">
    <property type="entry name" value="ORANGE"/>
    <property type="match status" value="1"/>
</dbReference>
<dbReference type="PROSITE" id="PS50888">
    <property type="entry name" value="BHLH"/>
    <property type="match status" value="1"/>
</dbReference>
<keyword evidence="9" id="KW-0687">Ribonucleoprotein</keyword>
<dbReference type="GO" id="GO:1900026">
    <property type="term" value="P:positive regulation of substrate adhesion-dependent cell spreading"/>
    <property type="evidence" value="ECO:0007669"/>
    <property type="project" value="TreeGrafter"/>
</dbReference>
<dbReference type="SUPFAM" id="SSF50447">
    <property type="entry name" value="Translation proteins"/>
    <property type="match status" value="1"/>
</dbReference>
<dbReference type="InParanoid" id="A0A0V1BE32"/>
<dbReference type="SUPFAM" id="SSF57716">
    <property type="entry name" value="Glucocorticoid receptor-like (DNA-binding domain)"/>
    <property type="match status" value="6"/>
</dbReference>
<dbReference type="PROSITE" id="PS01105">
    <property type="entry name" value="RIBOSOMAL_L35AE"/>
    <property type="match status" value="1"/>
</dbReference>
<evidence type="ECO:0000256" key="12">
    <source>
        <dbReference type="PROSITE-ProRule" id="PRU00125"/>
    </source>
</evidence>
<keyword evidence="4" id="KW-0677">Repeat</keyword>
<protein>
    <recommendedName>
        <fullName evidence="10">Large ribosomal subunit protein eL33</fullName>
    </recommendedName>
    <alternativeName>
        <fullName evidence="11">60S ribosomal protein L35a</fullName>
    </alternativeName>
</protein>
<dbReference type="Proteomes" id="UP000054776">
    <property type="component" value="Unassembled WGS sequence"/>
</dbReference>
<dbReference type="GO" id="GO:0045216">
    <property type="term" value="P:cell-cell junction organization"/>
    <property type="evidence" value="ECO:0007669"/>
    <property type="project" value="TreeGrafter"/>
</dbReference>
<comment type="similarity">
    <text evidence="2">Belongs to the eukaryotic ribosomal protein eL33 family.</text>
</comment>